<evidence type="ECO:0008006" key="4">
    <source>
        <dbReference type="Google" id="ProtNLM"/>
    </source>
</evidence>
<evidence type="ECO:0000256" key="1">
    <source>
        <dbReference type="SAM" id="MobiDB-lite"/>
    </source>
</evidence>
<dbReference type="EMBL" id="JBHSSD010000060">
    <property type="protein sequence ID" value="MFC6165801.1"/>
    <property type="molecule type" value="Genomic_DNA"/>
</dbReference>
<name>A0ABW1RAL4_9LACO</name>
<accession>A0ABW1RAL4</accession>
<gene>
    <name evidence="2" type="ORF">ACFP3T_14115</name>
</gene>
<dbReference type="Proteomes" id="UP001596253">
    <property type="component" value="Unassembled WGS sequence"/>
</dbReference>
<dbReference type="RefSeq" id="WP_171001069.1">
    <property type="nucleotide sequence ID" value="NZ_BJDK01000020.1"/>
</dbReference>
<organism evidence="2 3">
    <name type="scientific">Lactiplantibacillus dongliensis</name>
    <dbReference type="NCBI Taxonomy" id="2559919"/>
    <lineage>
        <taxon>Bacteria</taxon>
        <taxon>Bacillati</taxon>
        <taxon>Bacillota</taxon>
        <taxon>Bacilli</taxon>
        <taxon>Lactobacillales</taxon>
        <taxon>Lactobacillaceae</taxon>
        <taxon>Lactiplantibacillus</taxon>
    </lineage>
</organism>
<proteinExistence type="predicted"/>
<sequence>MLLYLLKFLLLGSVFAWIFSNNHFQTSPNVTHQDTDHHPDDDTNDNN</sequence>
<evidence type="ECO:0000313" key="2">
    <source>
        <dbReference type="EMBL" id="MFC6165801.1"/>
    </source>
</evidence>
<reference evidence="3" key="1">
    <citation type="journal article" date="2019" name="Int. J. Syst. Evol. Microbiol.">
        <title>The Global Catalogue of Microorganisms (GCM) 10K type strain sequencing project: providing services to taxonomists for standard genome sequencing and annotation.</title>
        <authorList>
            <consortium name="The Broad Institute Genomics Platform"/>
            <consortium name="The Broad Institute Genome Sequencing Center for Infectious Disease"/>
            <person name="Wu L."/>
            <person name="Ma J."/>
        </authorList>
    </citation>
    <scope>NUCLEOTIDE SEQUENCE [LARGE SCALE GENOMIC DNA]</scope>
    <source>
        <strain evidence="3">CCM 8932</strain>
    </source>
</reference>
<feature type="region of interest" description="Disordered" evidence="1">
    <location>
        <begin position="28"/>
        <end position="47"/>
    </location>
</feature>
<protein>
    <recommendedName>
        <fullName evidence="4">Extracellular protein</fullName>
    </recommendedName>
</protein>
<keyword evidence="3" id="KW-1185">Reference proteome</keyword>
<comment type="caution">
    <text evidence="2">The sequence shown here is derived from an EMBL/GenBank/DDBJ whole genome shotgun (WGS) entry which is preliminary data.</text>
</comment>
<evidence type="ECO:0000313" key="3">
    <source>
        <dbReference type="Proteomes" id="UP001596253"/>
    </source>
</evidence>